<name>S2EMH4_9ARCH</name>
<dbReference type="PANTHER" id="PTHR43245">
    <property type="entry name" value="BIFUNCTIONAL POLYMYXIN RESISTANCE PROTEIN ARNA"/>
    <property type="match status" value="1"/>
</dbReference>
<accession>S2EMH4</accession>
<dbReference type="RefSeq" id="WP_010191674.1">
    <property type="nucleotide sequence ID" value="NZ_AHJG01000161.1"/>
</dbReference>
<dbReference type="InterPro" id="IPR050177">
    <property type="entry name" value="Lipid_A_modif_metabolic_enz"/>
</dbReference>
<dbReference type="Proteomes" id="UP000014065">
    <property type="component" value="Unassembled WGS sequence"/>
</dbReference>
<dbReference type="SUPFAM" id="SSF51735">
    <property type="entry name" value="NAD(P)-binding Rossmann-fold domains"/>
    <property type="match status" value="1"/>
</dbReference>
<keyword evidence="3" id="KW-1185">Reference proteome</keyword>
<proteinExistence type="predicted"/>
<dbReference type="PANTHER" id="PTHR43245:SF13">
    <property type="entry name" value="UDP-D-APIOSE_UDP-D-XYLOSE SYNTHASE 2"/>
    <property type="match status" value="1"/>
</dbReference>
<evidence type="ECO:0000259" key="1">
    <source>
        <dbReference type="Pfam" id="PF01370"/>
    </source>
</evidence>
<sequence>MSKILITGSSGFIGGEIVKRLDKLEIITDSNDSEHIDLQNREQVMKLDSADIVIHLGGKTPQRELKWSEYFDNNVIGTLNVLEYCIQKKVKKMIYVSSYVYGNPKYCPVDENHPISPHNAYTESKYLGERLCEFYCKRSDLSLTILRPFNIFGGSMKEGFLITNLINSIKTGKKVTIVNKNSKRDFLHVDDFVDLITKLIDCNFKFEVFNVGAGESYSFEEIVKKIEIITSGKINVDYEENKETFIVDIASDISKIKNIINWQPKIKFNEGLEKILKTQSY</sequence>
<evidence type="ECO:0000313" key="2">
    <source>
        <dbReference type="EMBL" id="EPA05732.1"/>
    </source>
</evidence>
<feature type="domain" description="NAD-dependent epimerase/dehydratase" evidence="1">
    <location>
        <begin position="4"/>
        <end position="212"/>
    </location>
</feature>
<comment type="caution">
    <text evidence="2">The sequence shown here is derived from an EMBL/GenBank/DDBJ whole genome shotgun (WGS) entry which is preliminary data.</text>
</comment>
<organism evidence="2 3">
    <name type="scientific">Candidatus Nitrosarchaeum limnium BG20</name>
    <dbReference type="NCBI Taxonomy" id="859192"/>
    <lineage>
        <taxon>Archaea</taxon>
        <taxon>Nitrososphaerota</taxon>
        <taxon>Nitrososphaeria</taxon>
        <taxon>Nitrosopumilales</taxon>
        <taxon>Nitrosopumilaceae</taxon>
        <taxon>Nitrosarchaeum</taxon>
    </lineage>
</organism>
<dbReference type="OrthoDB" id="358920at2157"/>
<dbReference type="Gene3D" id="3.40.50.720">
    <property type="entry name" value="NAD(P)-binding Rossmann-like Domain"/>
    <property type="match status" value="1"/>
</dbReference>
<protein>
    <submittedName>
        <fullName evidence="2">NAD-binding protein</fullName>
    </submittedName>
</protein>
<evidence type="ECO:0000313" key="3">
    <source>
        <dbReference type="Proteomes" id="UP000014065"/>
    </source>
</evidence>
<dbReference type="EMBL" id="AHJG01000161">
    <property type="protein sequence ID" value="EPA05732.1"/>
    <property type="molecule type" value="Genomic_DNA"/>
</dbReference>
<dbReference type="AlphaFoldDB" id="S2EMH4"/>
<dbReference type="InterPro" id="IPR001509">
    <property type="entry name" value="Epimerase_deHydtase"/>
</dbReference>
<reference evidence="2 3" key="1">
    <citation type="journal article" date="2012" name="J. Bacteriol.">
        <title>Genome Sequence of "Candidatus Nitrosoarchaeum limnia" BG20, a Low-Salinity Ammonia-Oxidizing Archaeon from the San Francisco Bay Estuary.</title>
        <authorList>
            <person name="Mosier A.C."/>
            <person name="Allen E.E."/>
            <person name="Kim M."/>
            <person name="Ferriera S."/>
            <person name="Francis C.A."/>
        </authorList>
    </citation>
    <scope>NUCLEOTIDE SEQUENCE [LARGE SCALE GENOMIC DNA]</scope>
    <source>
        <strain evidence="2 3">BG20</strain>
    </source>
</reference>
<dbReference type="InterPro" id="IPR036291">
    <property type="entry name" value="NAD(P)-bd_dom_sf"/>
</dbReference>
<dbReference type="Pfam" id="PF01370">
    <property type="entry name" value="Epimerase"/>
    <property type="match status" value="1"/>
</dbReference>
<gene>
    <name evidence="2" type="ORF">BG20_I1924</name>
</gene>